<protein>
    <submittedName>
        <fullName evidence="3">Uncharacterized protein</fullName>
    </submittedName>
</protein>
<feature type="coiled-coil region" evidence="1">
    <location>
        <begin position="91"/>
        <end position="118"/>
    </location>
</feature>
<keyword evidence="1" id="KW-0175">Coiled coil</keyword>
<keyword evidence="2" id="KW-0812">Transmembrane</keyword>
<feature type="transmembrane region" description="Helical" evidence="2">
    <location>
        <begin position="23"/>
        <end position="45"/>
    </location>
</feature>
<comment type="caution">
    <text evidence="3">The sequence shown here is derived from an EMBL/GenBank/DDBJ whole genome shotgun (WGS) entry which is preliminary data.</text>
</comment>
<evidence type="ECO:0000313" key="4">
    <source>
        <dbReference type="Proteomes" id="UP001157974"/>
    </source>
</evidence>
<evidence type="ECO:0000256" key="1">
    <source>
        <dbReference type="SAM" id="Coils"/>
    </source>
</evidence>
<proteinExistence type="predicted"/>
<sequence>MIPVLGLGLMGVVALLRLRPDRLVGLGVGVFYGLTVSIATVLRVLPKKKQKKPMMVSDYISMKKVARRRLSVEEESCRREQRAREMERYTRKMDSEKLAKLQNDLVQLKSEMQFMEHIDMDDVSRPPSIGKVVC</sequence>
<keyword evidence="4" id="KW-1185">Reference proteome</keyword>
<reference evidence="3 4" key="1">
    <citation type="journal article" date="2023" name="Nat. Commun.">
        <title>Origin of minicircular mitochondrial genomes in red algae.</title>
        <authorList>
            <person name="Lee Y."/>
            <person name="Cho C.H."/>
            <person name="Lee Y.M."/>
            <person name="Park S.I."/>
            <person name="Yang J.H."/>
            <person name="West J.A."/>
            <person name="Bhattacharya D."/>
            <person name="Yoon H.S."/>
        </authorList>
    </citation>
    <scope>NUCLEOTIDE SEQUENCE [LARGE SCALE GENOMIC DNA]</scope>
    <source>
        <strain evidence="3 4">CCMP1338</strain>
        <tissue evidence="3">Whole cell</tissue>
    </source>
</reference>
<keyword evidence="2" id="KW-1133">Transmembrane helix</keyword>
<gene>
    <name evidence="3" type="ORF">NDN08_004656</name>
</gene>
<dbReference type="AlphaFoldDB" id="A0AAV8UQY0"/>
<evidence type="ECO:0000313" key="3">
    <source>
        <dbReference type="EMBL" id="KAJ8903552.1"/>
    </source>
</evidence>
<accession>A0AAV8UQY0</accession>
<organism evidence="3 4">
    <name type="scientific">Rhodosorus marinus</name>
    <dbReference type="NCBI Taxonomy" id="101924"/>
    <lineage>
        <taxon>Eukaryota</taxon>
        <taxon>Rhodophyta</taxon>
        <taxon>Stylonematophyceae</taxon>
        <taxon>Stylonematales</taxon>
        <taxon>Stylonemataceae</taxon>
        <taxon>Rhodosorus</taxon>
    </lineage>
</organism>
<keyword evidence="2" id="KW-0472">Membrane</keyword>
<dbReference type="EMBL" id="JAMWBK010000007">
    <property type="protein sequence ID" value="KAJ8903552.1"/>
    <property type="molecule type" value="Genomic_DNA"/>
</dbReference>
<evidence type="ECO:0000256" key="2">
    <source>
        <dbReference type="SAM" id="Phobius"/>
    </source>
</evidence>
<name>A0AAV8UQY0_9RHOD</name>
<dbReference type="Proteomes" id="UP001157974">
    <property type="component" value="Unassembled WGS sequence"/>
</dbReference>